<dbReference type="GO" id="GO:0003677">
    <property type="term" value="F:DNA binding"/>
    <property type="evidence" value="ECO:0007669"/>
    <property type="project" value="UniProtKB-KW"/>
</dbReference>
<evidence type="ECO:0000256" key="3">
    <source>
        <dbReference type="ARBA" id="ARBA00023125"/>
    </source>
</evidence>
<dbReference type="OMA" id="IHHAAIM"/>
<dbReference type="InterPro" id="IPR036887">
    <property type="entry name" value="HTH_APSES_sf"/>
</dbReference>
<dbReference type="Gene3D" id="1.25.40.20">
    <property type="entry name" value="Ankyrin repeat-containing domain"/>
    <property type="match status" value="1"/>
</dbReference>
<dbReference type="PhylomeDB" id="A7TQ58"/>
<dbReference type="InterPro" id="IPR018004">
    <property type="entry name" value="KilA/APSES_HTH"/>
</dbReference>
<dbReference type="InterPro" id="IPR036770">
    <property type="entry name" value="Ankyrin_rpt-contain_sf"/>
</dbReference>
<feature type="region of interest" description="Disordered" evidence="7">
    <location>
        <begin position="107"/>
        <end position="199"/>
    </location>
</feature>
<feature type="compositionally biased region" description="Low complexity" evidence="7">
    <location>
        <begin position="290"/>
        <end position="305"/>
    </location>
</feature>
<reference evidence="9 10" key="1">
    <citation type="journal article" date="2007" name="Proc. Natl. Acad. Sci. U.S.A.">
        <title>Independent sorting-out of thousands of duplicated gene pairs in two yeast species descended from a whole-genome duplication.</title>
        <authorList>
            <person name="Scannell D.R."/>
            <person name="Frank A.C."/>
            <person name="Conant G.C."/>
            <person name="Byrne K.P."/>
            <person name="Woolfit M."/>
            <person name="Wolfe K.H."/>
        </authorList>
    </citation>
    <scope>NUCLEOTIDE SEQUENCE [LARGE SCALE GENOMIC DNA]</scope>
    <source>
        <strain evidence="10">ATCC 22028 / DSM 70294 / BCRC 21397 / CBS 2163 / NBRC 10782 / NRRL Y-8283 / UCD 57-17</strain>
    </source>
</reference>
<dbReference type="GeneID" id="5543675"/>
<evidence type="ECO:0000256" key="4">
    <source>
        <dbReference type="ARBA" id="ARBA00054211"/>
    </source>
</evidence>
<dbReference type="InParanoid" id="A7TQ58"/>
<dbReference type="SUPFAM" id="SSF48403">
    <property type="entry name" value="Ankyrin repeat"/>
    <property type="match status" value="1"/>
</dbReference>
<feature type="domain" description="HTH APSES-type" evidence="8">
    <location>
        <begin position="5"/>
        <end position="111"/>
    </location>
</feature>
<feature type="compositionally biased region" description="Basic and acidic residues" evidence="7">
    <location>
        <begin position="173"/>
        <end position="183"/>
    </location>
</feature>
<proteinExistence type="predicted"/>
<keyword evidence="10" id="KW-1185">Reference proteome</keyword>
<dbReference type="PANTHER" id="PTHR43828">
    <property type="entry name" value="ASPARAGINASE"/>
    <property type="match status" value="1"/>
</dbReference>
<organism evidence="10">
    <name type="scientific">Vanderwaltozyma polyspora (strain ATCC 22028 / DSM 70294 / BCRC 21397 / CBS 2163 / NBRC 10782 / NRRL Y-8283 / UCD 57-17)</name>
    <name type="common">Kluyveromyces polysporus</name>
    <dbReference type="NCBI Taxonomy" id="436907"/>
    <lineage>
        <taxon>Eukaryota</taxon>
        <taxon>Fungi</taxon>
        <taxon>Dikarya</taxon>
        <taxon>Ascomycota</taxon>
        <taxon>Saccharomycotina</taxon>
        <taxon>Saccharomycetes</taxon>
        <taxon>Saccharomycetales</taxon>
        <taxon>Saccharomycetaceae</taxon>
        <taxon>Vanderwaltozyma</taxon>
    </lineage>
</organism>
<keyword evidence="6" id="KW-0175">Coiled coil</keyword>
<evidence type="ECO:0000313" key="10">
    <source>
        <dbReference type="Proteomes" id="UP000000267"/>
    </source>
</evidence>
<dbReference type="InterPro" id="IPR002110">
    <property type="entry name" value="Ankyrin_rpt"/>
</dbReference>
<dbReference type="HOGENOM" id="CLU_009666_3_0_1"/>
<evidence type="ECO:0000256" key="2">
    <source>
        <dbReference type="ARBA" id="ARBA00023043"/>
    </source>
</evidence>
<name>A7TQ58_VANPO</name>
<dbReference type="Proteomes" id="UP000000267">
    <property type="component" value="Unassembled WGS sequence"/>
</dbReference>
<keyword evidence="2" id="KW-0040">ANK repeat</keyword>
<sequence>MTDNIYSAKYSGVDVYEFIHPTGSVMKRKLDNWVNATHILKAANFAKAKRTRILEKEVIKETHEKVQGGFGKYQGTWVPLDIARKLAEKFGVHEELRILFDWTQTDGSASPPPAPKHHHASRSDSTRKKATKSNSTSAVLEKSKRQNSDIGKASPVVPKKRGRPPLAGSAAKRKLEASLKRSQSDIGFPRPSIPNSSILTNQLPSILTNKLESLDEESQRDSPISLSQQTQFKELDLNDGLSSDVEQHQYPLETNAFEDVNDFQQNNDEQKPSIIDNKQYAITQTNPYEASSPTASTPTLPTSPADLSDTAPFDHRYAIGTSPVISTIPRYPPAQARPETSDINDKVNQYLSKLVDYFTSSEMKSNNEIPIELLNPPQNSAPYIDAPIDPELHTAFHWACSMGNQMIVEVLNNVGTSIRSTNSQGQTPLMRSVMFHNCYTRRSFPGIFQLLRDTVFDVDNSHQTIIHHIVKRKSTTPSAVYYLDLVLSQIKDYSPQYKIEMFLNTQDSNGDTALTIAAKNGDKVFFNKLTCNGAMGNIVNKQGTTANELMNEHFEASKVRSQSNSNDLVGAYFDSQGDFGKPIENSGIMKSKTAEEITKKIPEIVEKLQKLAEEYDKKTLQNESDVKALEKTLFSLTKSIKNVSVRTAEVLKISNTNEINDTIEKKTILSKELKLGIESDRKKLQSLYEREQLMRIENYLKNNALGKENEKEEKEDEEVLRSLRQELQDIESMHRKTIEEIIKQIQDNGKVHKYRKMISEGTGIDTNEVDNCLDVILQTLKNEASVQEK</sequence>
<dbReference type="Pfam" id="PF04383">
    <property type="entry name" value="KilA-N"/>
    <property type="match status" value="1"/>
</dbReference>
<dbReference type="SUPFAM" id="SSF54616">
    <property type="entry name" value="DNA-binding domain of Mlu1-box binding protein MBP1"/>
    <property type="match status" value="1"/>
</dbReference>
<feature type="coiled-coil region" evidence="6">
    <location>
        <begin position="713"/>
        <end position="740"/>
    </location>
</feature>
<gene>
    <name evidence="9" type="ORF">Kpol_483p6</name>
</gene>
<evidence type="ECO:0000256" key="6">
    <source>
        <dbReference type="SAM" id="Coils"/>
    </source>
</evidence>
<dbReference type="PANTHER" id="PTHR43828:SF15">
    <property type="entry name" value="TRANSCRIPTION FACTOR MBP1"/>
    <property type="match status" value="1"/>
</dbReference>
<dbReference type="STRING" id="436907.A7TQ58"/>
<dbReference type="FunFam" id="3.10.260.10:FF:000004">
    <property type="entry name" value="Transcription factor MBP1"/>
    <property type="match status" value="1"/>
</dbReference>
<dbReference type="Gene3D" id="3.10.260.10">
    <property type="entry name" value="Transcription regulator HTH, APSES-type DNA-binding domain"/>
    <property type="match status" value="1"/>
</dbReference>
<dbReference type="KEGG" id="vpo:Kpol_483p6"/>
<dbReference type="eggNOG" id="KOG4177">
    <property type="taxonomic scope" value="Eukaryota"/>
</dbReference>
<evidence type="ECO:0000256" key="1">
    <source>
        <dbReference type="ARBA" id="ARBA00022737"/>
    </source>
</evidence>
<evidence type="ECO:0000313" key="9">
    <source>
        <dbReference type="EMBL" id="EDO15587.1"/>
    </source>
</evidence>
<dbReference type="GO" id="GO:0030907">
    <property type="term" value="C:MBF transcription complex"/>
    <property type="evidence" value="ECO:0007669"/>
    <property type="project" value="EnsemblFungi"/>
</dbReference>
<keyword evidence="3" id="KW-0238">DNA-binding</keyword>
<dbReference type="GO" id="GO:0033309">
    <property type="term" value="C:SBF transcription complex"/>
    <property type="evidence" value="ECO:0007669"/>
    <property type="project" value="TreeGrafter"/>
</dbReference>
<dbReference type="OrthoDB" id="6718656at2759"/>
<dbReference type="GO" id="GO:0001228">
    <property type="term" value="F:DNA-binding transcription activator activity, RNA polymerase II-specific"/>
    <property type="evidence" value="ECO:0007669"/>
    <property type="project" value="EnsemblFungi"/>
</dbReference>
<evidence type="ECO:0000256" key="7">
    <source>
        <dbReference type="SAM" id="MobiDB-lite"/>
    </source>
</evidence>
<dbReference type="SMART" id="SM01252">
    <property type="entry name" value="KilA-N"/>
    <property type="match status" value="1"/>
</dbReference>
<feature type="region of interest" description="Disordered" evidence="7">
    <location>
        <begin position="287"/>
        <end position="310"/>
    </location>
</feature>
<dbReference type="InterPro" id="IPR051642">
    <property type="entry name" value="SWI6-like"/>
</dbReference>
<accession>A7TQ58</accession>
<dbReference type="SMART" id="SM00248">
    <property type="entry name" value="ANK"/>
    <property type="match status" value="3"/>
</dbReference>
<comment type="function">
    <text evidence="4">Binds to MCB elements (Mlu I cell cycle box) found in the promoter of most DNA synthesis genes. Transcriptional activation by MBF has an important role in the transition from G1 to S phase. It may have a dual role in that it behaves as an activator of transcription at the G1-S boundary and as a repressor during other stages of the cell cycle.</text>
</comment>
<dbReference type="RefSeq" id="XP_001643445.1">
    <property type="nucleotide sequence ID" value="XM_001643395.1"/>
</dbReference>
<protein>
    <recommendedName>
        <fullName evidence="5">Transcription factor MBP1</fullName>
    </recommendedName>
</protein>
<dbReference type="InterPro" id="IPR003163">
    <property type="entry name" value="Tscrpt_reg_HTH_APSES-type"/>
</dbReference>
<dbReference type="EMBL" id="DS480453">
    <property type="protein sequence ID" value="EDO15587.1"/>
    <property type="molecule type" value="Genomic_DNA"/>
</dbReference>
<evidence type="ECO:0000256" key="5">
    <source>
        <dbReference type="ARBA" id="ARBA00073969"/>
    </source>
</evidence>
<evidence type="ECO:0000259" key="8">
    <source>
        <dbReference type="PROSITE" id="PS51299"/>
    </source>
</evidence>
<keyword evidence="1" id="KW-0677">Repeat</keyword>
<dbReference type="FunCoup" id="A7TQ58">
    <property type="interactions" value="896"/>
</dbReference>
<dbReference type="PROSITE" id="PS51299">
    <property type="entry name" value="HTH_APSES"/>
    <property type="match status" value="1"/>
</dbReference>
<dbReference type="GO" id="GO:1990145">
    <property type="term" value="P:maintenance of translational fidelity"/>
    <property type="evidence" value="ECO:0007669"/>
    <property type="project" value="EnsemblFungi"/>
</dbReference>
<dbReference type="GO" id="GO:0000082">
    <property type="term" value="P:G1/S transition of mitotic cell cycle"/>
    <property type="evidence" value="ECO:0007669"/>
    <property type="project" value="EnsemblFungi"/>
</dbReference>
<dbReference type="AlphaFoldDB" id="A7TQ58"/>